<reference evidence="1 2" key="1">
    <citation type="submission" date="2024-02" db="EMBL/GenBank/DDBJ databases">
        <title>High-quality chromosome-scale genome assembly of Pensacola bahiagrass (Paspalum notatum Flugge var. saurae).</title>
        <authorList>
            <person name="Vega J.M."/>
            <person name="Podio M."/>
            <person name="Orjuela J."/>
            <person name="Siena L.A."/>
            <person name="Pessino S.C."/>
            <person name="Combes M.C."/>
            <person name="Mariac C."/>
            <person name="Albertini E."/>
            <person name="Pupilli F."/>
            <person name="Ortiz J.P.A."/>
            <person name="Leblanc O."/>
        </authorList>
    </citation>
    <scope>NUCLEOTIDE SEQUENCE [LARGE SCALE GENOMIC DNA]</scope>
    <source>
        <strain evidence="1">R1</strain>
        <tissue evidence="1">Leaf</tissue>
    </source>
</reference>
<organism evidence="1 2">
    <name type="scientific">Paspalum notatum var. saurae</name>
    <dbReference type="NCBI Taxonomy" id="547442"/>
    <lineage>
        <taxon>Eukaryota</taxon>
        <taxon>Viridiplantae</taxon>
        <taxon>Streptophyta</taxon>
        <taxon>Embryophyta</taxon>
        <taxon>Tracheophyta</taxon>
        <taxon>Spermatophyta</taxon>
        <taxon>Magnoliopsida</taxon>
        <taxon>Liliopsida</taxon>
        <taxon>Poales</taxon>
        <taxon>Poaceae</taxon>
        <taxon>PACMAD clade</taxon>
        <taxon>Panicoideae</taxon>
        <taxon>Andropogonodae</taxon>
        <taxon>Paspaleae</taxon>
        <taxon>Paspalinae</taxon>
        <taxon>Paspalum</taxon>
    </lineage>
</organism>
<sequence length="179" mass="19012">MRLIAGASAATRLELAAPARRQSAECFKNDLALLIPSLELVSYLIGLPISADANNSLCSGASSKNSVAASSAPFVTDLLTPWFTTCHRQHTTGASVGGYGATIKQHTLTWKHPCSRHARAMSWMASARLAGPSLSLPRLITGNDRDIDDGEARGSCIWPAMDAGKKQAGMPRPQPQSKQ</sequence>
<dbReference type="AlphaFoldDB" id="A0AAQ3U9C0"/>
<evidence type="ECO:0000313" key="1">
    <source>
        <dbReference type="EMBL" id="WVZ87586.1"/>
    </source>
</evidence>
<keyword evidence="2" id="KW-1185">Reference proteome</keyword>
<name>A0AAQ3U9C0_PASNO</name>
<protein>
    <submittedName>
        <fullName evidence="1">Uncharacterized protein</fullName>
    </submittedName>
</protein>
<dbReference type="EMBL" id="CP144751">
    <property type="protein sequence ID" value="WVZ87586.1"/>
    <property type="molecule type" value="Genomic_DNA"/>
</dbReference>
<dbReference type="Proteomes" id="UP001341281">
    <property type="component" value="Chromosome 07"/>
</dbReference>
<gene>
    <name evidence="1" type="ORF">U9M48_034199</name>
</gene>
<accession>A0AAQ3U9C0</accession>
<evidence type="ECO:0000313" key="2">
    <source>
        <dbReference type="Proteomes" id="UP001341281"/>
    </source>
</evidence>
<proteinExistence type="predicted"/>